<protein>
    <recommendedName>
        <fullName evidence="9">4,4'-diaponeurosporenoate glycosyltransferase</fullName>
    </recommendedName>
</protein>
<gene>
    <name evidence="11" type="ORF">KK097_10770</name>
</gene>
<comment type="function">
    <text evidence="6">Catalyzes the glycosylation of 4,4'-diaponeurosporenoate, i.e. the esterification of glucose at the C1'' position with the carboxyl group of 4,4'-diaponeurosporenic acid, to form glycosyl-4,4'-diaponeurosporenoate. This is a step in the biosynthesis of staphyloxanthin, an orange pigment present in most staphylococci strains.</text>
</comment>
<dbReference type="RefSeq" id="WP_214544726.1">
    <property type="nucleotide sequence ID" value="NZ_JAHEWS010000015.1"/>
</dbReference>
<comment type="similarity">
    <text evidence="8">Belongs to the glycosyltransferase 2 family. CrtQ subfamily.</text>
</comment>
<evidence type="ECO:0000256" key="2">
    <source>
        <dbReference type="ARBA" id="ARBA00022475"/>
    </source>
</evidence>
<evidence type="ECO:0000256" key="7">
    <source>
        <dbReference type="ARBA" id="ARBA00037904"/>
    </source>
</evidence>
<keyword evidence="12" id="KW-1185">Reference proteome</keyword>
<dbReference type="InterPro" id="IPR029044">
    <property type="entry name" value="Nucleotide-diphossugar_trans"/>
</dbReference>
<evidence type="ECO:0000256" key="6">
    <source>
        <dbReference type="ARBA" id="ARBA00037281"/>
    </source>
</evidence>
<keyword evidence="2" id="KW-1003">Cell membrane</keyword>
<dbReference type="EMBL" id="JAHEWS010000015">
    <property type="protein sequence ID" value="MBT1588296.1"/>
    <property type="molecule type" value="Genomic_DNA"/>
</dbReference>
<evidence type="ECO:0000256" key="8">
    <source>
        <dbReference type="ARBA" id="ARBA00038120"/>
    </source>
</evidence>
<sequence>MPSVSVVIPVRDDSVHLRGCLEALAAQTVPVDEVVVVDNGSSDDGASIARAAGAVVLTEPVRGIARASARGYDRATGDVIVRLDADSVPPPTWIADAVRLLEDPEVAAVTGPGHPYDGGRLVQRTWDAVYMRPYFVLMWGALAHPPLFGSAMAMRRSTWAAVRGRAHREDAEVHDDVDLSMQLDPAWRVVADPVLTVQVSARPLSGLPSVWVRTRRAFHTFRVNGRRANPVRRWARRLRSESRARRGWRTR</sequence>
<evidence type="ECO:0000256" key="3">
    <source>
        <dbReference type="ARBA" id="ARBA00022676"/>
    </source>
</evidence>
<comment type="subcellular location">
    <subcellularLocation>
        <location evidence="1">Cell membrane</location>
    </subcellularLocation>
</comment>
<reference evidence="11 12" key="1">
    <citation type="submission" date="2021-05" db="EMBL/GenBank/DDBJ databases">
        <title>Whole genome sequence of Curtobacterium flaccumfaciens pv. flaccumfaciens strain CFBP 8819.</title>
        <authorList>
            <person name="Osdaghi E."/>
            <person name="Taghouti G."/>
            <person name="Portier P."/>
            <person name="Fazliarab A."/>
            <person name="Taghavi S.M."/>
            <person name="Briand M."/>
            <person name="Le-Saux M."/>
            <person name="Jacques M.-A."/>
        </authorList>
    </citation>
    <scope>NUCLEOTIDE SEQUENCE [LARGE SCALE GENOMIC DNA]</scope>
    <source>
        <strain evidence="11 12">CFBP 8819</strain>
    </source>
</reference>
<comment type="pathway">
    <text evidence="7">Carotenoid biosynthesis; staphyloxanthin biosynthesis; staphyloxanthin from farnesyl diphosphate: step 4/5.</text>
</comment>
<comment type="caution">
    <text evidence="11">The sequence shown here is derived from an EMBL/GenBank/DDBJ whole genome shotgun (WGS) entry which is preliminary data.</text>
</comment>
<evidence type="ECO:0000313" key="11">
    <source>
        <dbReference type="EMBL" id="MBT1588296.1"/>
    </source>
</evidence>
<dbReference type="Pfam" id="PF00535">
    <property type="entry name" value="Glycos_transf_2"/>
    <property type="match status" value="1"/>
</dbReference>
<dbReference type="CDD" id="cd00761">
    <property type="entry name" value="Glyco_tranf_GTA_type"/>
    <property type="match status" value="1"/>
</dbReference>
<evidence type="ECO:0000256" key="1">
    <source>
        <dbReference type="ARBA" id="ARBA00004236"/>
    </source>
</evidence>
<dbReference type="PANTHER" id="PTHR43646:SF2">
    <property type="entry name" value="GLYCOSYLTRANSFERASE 2-LIKE DOMAIN-CONTAINING PROTEIN"/>
    <property type="match status" value="1"/>
</dbReference>
<evidence type="ECO:0000256" key="9">
    <source>
        <dbReference type="ARBA" id="ARBA00040345"/>
    </source>
</evidence>
<dbReference type="SUPFAM" id="SSF53448">
    <property type="entry name" value="Nucleotide-diphospho-sugar transferases"/>
    <property type="match status" value="1"/>
</dbReference>
<dbReference type="Gene3D" id="3.90.550.10">
    <property type="entry name" value="Spore Coat Polysaccharide Biosynthesis Protein SpsA, Chain A"/>
    <property type="match status" value="1"/>
</dbReference>
<proteinExistence type="inferred from homology"/>
<keyword evidence="4" id="KW-0808">Transferase</keyword>
<name>A0ABS5VFN4_9MICO</name>
<dbReference type="Proteomes" id="UP001519641">
    <property type="component" value="Unassembled WGS sequence"/>
</dbReference>
<keyword evidence="5" id="KW-0472">Membrane</keyword>
<evidence type="ECO:0000313" key="12">
    <source>
        <dbReference type="Proteomes" id="UP001519641"/>
    </source>
</evidence>
<evidence type="ECO:0000259" key="10">
    <source>
        <dbReference type="Pfam" id="PF00535"/>
    </source>
</evidence>
<accession>A0ABS5VFN4</accession>
<feature type="domain" description="Glycosyltransferase 2-like" evidence="10">
    <location>
        <begin position="5"/>
        <end position="127"/>
    </location>
</feature>
<organism evidence="11 12">
    <name type="scientific">Curtobacterium aurantiacum</name>
    <dbReference type="NCBI Taxonomy" id="3236919"/>
    <lineage>
        <taxon>Bacteria</taxon>
        <taxon>Bacillati</taxon>
        <taxon>Actinomycetota</taxon>
        <taxon>Actinomycetes</taxon>
        <taxon>Micrococcales</taxon>
        <taxon>Microbacteriaceae</taxon>
        <taxon>Curtobacterium</taxon>
    </lineage>
</organism>
<dbReference type="PANTHER" id="PTHR43646">
    <property type="entry name" value="GLYCOSYLTRANSFERASE"/>
    <property type="match status" value="1"/>
</dbReference>
<evidence type="ECO:0000256" key="4">
    <source>
        <dbReference type="ARBA" id="ARBA00022679"/>
    </source>
</evidence>
<evidence type="ECO:0000256" key="5">
    <source>
        <dbReference type="ARBA" id="ARBA00023136"/>
    </source>
</evidence>
<keyword evidence="3" id="KW-0328">Glycosyltransferase</keyword>
<dbReference type="InterPro" id="IPR001173">
    <property type="entry name" value="Glyco_trans_2-like"/>
</dbReference>